<sequence>MTDELLWRADNGVFVRLHEKIIALNGSVGSSQIVQDKSIFFTLWLSTKFCGLFRGASYTFRAAAMNSLCAGHWSHSSSRIQITPVRRRLTSMEIGRKLEVTDNPKLKGVGDPNYIIVNGVDILSQSDLSVLVVQDPRRILRASGVQIENLLYLALSFLIYESECKCCLAIITKGPGRWSTRSRLGQVTTVLGSLTYRQSWC</sequence>
<reference evidence="1 2" key="1">
    <citation type="submission" date="2013-11" db="EMBL/GenBank/DDBJ databases">
        <title>The Genome Sequence of Phytophthora parasitica P1976.</title>
        <authorList>
            <consortium name="The Broad Institute Genomics Platform"/>
            <person name="Russ C."/>
            <person name="Tyler B."/>
            <person name="Panabieres F."/>
            <person name="Shan W."/>
            <person name="Tripathy S."/>
            <person name="Grunwald N."/>
            <person name="Machado M."/>
            <person name="Johnson C.S."/>
            <person name="Walker B."/>
            <person name="Young S."/>
            <person name="Zeng Q."/>
            <person name="Gargeya S."/>
            <person name="Fitzgerald M."/>
            <person name="Haas B."/>
            <person name="Abouelleil A."/>
            <person name="Allen A.W."/>
            <person name="Alvarado L."/>
            <person name="Arachchi H.M."/>
            <person name="Berlin A.M."/>
            <person name="Chapman S.B."/>
            <person name="Gainer-Dewar J."/>
            <person name="Goldberg J."/>
            <person name="Griggs A."/>
            <person name="Gujja S."/>
            <person name="Hansen M."/>
            <person name="Howarth C."/>
            <person name="Imamovic A."/>
            <person name="Ireland A."/>
            <person name="Larimer J."/>
            <person name="McCowan C."/>
            <person name="Murphy C."/>
            <person name="Pearson M."/>
            <person name="Poon T.W."/>
            <person name="Priest M."/>
            <person name="Roberts A."/>
            <person name="Saif S."/>
            <person name="Shea T."/>
            <person name="Sisk P."/>
            <person name="Sykes S."/>
            <person name="Wortman J."/>
            <person name="Nusbaum C."/>
            <person name="Birren B."/>
        </authorList>
    </citation>
    <scope>NUCLEOTIDE SEQUENCE [LARGE SCALE GENOMIC DNA]</scope>
    <source>
        <strain evidence="1 2">P1976</strain>
    </source>
</reference>
<dbReference type="AlphaFoldDB" id="A0A081AV96"/>
<dbReference type="Proteomes" id="UP000028582">
    <property type="component" value="Unassembled WGS sequence"/>
</dbReference>
<proteinExistence type="predicted"/>
<dbReference type="EMBL" id="ANJA01000635">
    <property type="protein sequence ID" value="ETO82807.1"/>
    <property type="molecule type" value="Genomic_DNA"/>
</dbReference>
<comment type="caution">
    <text evidence="1">The sequence shown here is derived from an EMBL/GenBank/DDBJ whole genome shotgun (WGS) entry which is preliminary data.</text>
</comment>
<protein>
    <submittedName>
        <fullName evidence="1">Uncharacterized protein</fullName>
    </submittedName>
</protein>
<accession>A0A081AV96</accession>
<evidence type="ECO:0000313" key="2">
    <source>
        <dbReference type="Proteomes" id="UP000028582"/>
    </source>
</evidence>
<organism evidence="1 2">
    <name type="scientific">Phytophthora nicotianae P1976</name>
    <dbReference type="NCBI Taxonomy" id="1317066"/>
    <lineage>
        <taxon>Eukaryota</taxon>
        <taxon>Sar</taxon>
        <taxon>Stramenopiles</taxon>
        <taxon>Oomycota</taxon>
        <taxon>Peronosporomycetes</taxon>
        <taxon>Peronosporales</taxon>
        <taxon>Peronosporaceae</taxon>
        <taxon>Phytophthora</taxon>
    </lineage>
</organism>
<gene>
    <name evidence="1" type="ORF">F444_03098</name>
</gene>
<name>A0A081AV96_PHYNI</name>
<evidence type="ECO:0000313" key="1">
    <source>
        <dbReference type="EMBL" id="ETO82807.1"/>
    </source>
</evidence>